<dbReference type="GO" id="GO:0003676">
    <property type="term" value="F:nucleic acid binding"/>
    <property type="evidence" value="ECO:0007669"/>
    <property type="project" value="InterPro"/>
</dbReference>
<sequence>MLRCLVGNYAKSWDAIISQAEFAYNNSVNRTIKKTPFEAAYGLKPQHVLDLVPLPLGARVSDDGEAFADHIRRVHEEVKAALKTTMKFMRMRPIYIVVSRNLTRVICPCALEEGKGNRYRRFLVKWLGKPTSESTSITEDELMKIDSDMYDEVVKVFSPESIFPSQGD</sequence>
<reference evidence="1" key="1">
    <citation type="submission" date="2020-07" db="EMBL/GenBank/DDBJ databases">
        <authorList>
            <person name="Lin J."/>
        </authorList>
    </citation>
    <scope>NUCLEOTIDE SEQUENCE</scope>
</reference>
<gene>
    <name evidence="1" type="ORF">CB5_LOCUS30283</name>
</gene>
<evidence type="ECO:0008006" key="2">
    <source>
        <dbReference type="Google" id="ProtNLM"/>
    </source>
</evidence>
<dbReference type="SUPFAM" id="SSF54160">
    <property type="entry name" value="Chromo domain-like"/>
    <property type="match status" value="1"/>
</dbReference>
<dbReference type="InterPro" id="IPR036397">
    <property type="entry name" value="RNaseH_sf"/>
</dbReference>
<accession>A0A6V7QV19</accession>
<protein>
    <recommendedName>
        <fullName evidence="2">Integrase catalytic domain-containing protein</fullName>
    </recommendedName>
</protein>
<dbReference type="InterPro" id="IPR016197">
    <property type="entry name" value="Chromo-like_dom_sf"/>
</dbReference>
<dbReference type="EMBL" id="CAJEUB010000034">
    <property type="protein sequence ID" value="CAD1847072.1"/>
    <property type="molecule type" value="Genomic_DNA"/>
</dbReference>
<organism evidence="1">
    <name type="scientific">Ananas comosus var. bracteatus</name>
    <name type="common">red pineapple</name>
    <dbReference type="NCBI Taxonomy" id="296719"/>
    <lineage>
        <taxon>Eukaryota</taxon>
        <taxon>Viridiplantae</taxon>
        <taxon>Streptophyta</taxon>
        <taxon>Embryophyta</taxon>
        <taxon>Tracheophyta</taxon>
        <taxon>Spermatophyta</taxon>
        <taxon>Magnoliopsida</taxon>
        <taxon>Liliopsida</taxon>
        <taxon>Poales</taxon>
        <taxon>Bromeliaceae</taxon>
        <taxon>Bromelioideae</taxon>
        <taxon>Ananas</taxon>
    </lineage>
</organism>
<name>A0A6V7QV19_ANACO</name>
<proteinExistence type="predicted"/>
<evidence type="ECO:0000313" key="1">
    <source>
        <dbReference type="EMBL" id="CAD1847072.1"/>
    </source>
</evidence>
<dbReference type="Gene3D" id="3.30.420.10">
    <property type="entry name" value="Ribonuclease H-like superfamily/Ribonuclease H"/>
    <property type="match status" value="1"/>
</dbReference>
<dbReference type="AlphaFoldDB" id="A0A6V7QV19"/>